<evidence type="ECO:0000256" key="1">
    <source>
        <dbReference type="ARBA" id="ARBA00007727"/>
    </source>
</evidence>
<dbReference type="EMBL" id="JBFOLK010000003">
    <property type="protein sequence ID" value="KAL2524667.1"/>
    <property type="molecule type" value="Genomic_DNA"/>
</dbReference>
<keyword evidence="5" id="KW-1185">Reference proteome</keyword>
<evidence type="ECO:0000313" key="5">
    <source>
        <dbReference type="Proteomes" id="UP001604336"/>
    </source>
</evidence>
<comment type="similarity">
    <text evidence="1">Belongs to the PC-esterase family. TBL subfamily.</text>
</comment>
<feature type="domain" description="Trichome birefringence-like C-terminal" evidence="3">
    <location>
        <begin position="34"/>
        <end position="165"/>
    </location>
</feature>
<dbReference type="InterPro" id="IPR026057">
    <property type="entry name" value="TBL_C"/>
</dbReference>
<dbReference type="InterPro" id="IPR029962">
    <property type="entry name" value="TBL"/>
</dbReference>
<proteinExistence type="inferred from homology"/>
<dbReference type="PANTHER" id="PTHR32285:SF372">
    <property type="entry name" value="PROTEIN TRICHOME BIREFRINGENCE-LIKE 43"/>
    <property type="match status" value="1"/>
</dbReference>
<protein>
    <submittedName>
        <fullName evidence="4">Protein trichome birefringence-like 43</fullName>
    </submittedName>
</protein>
<reference evidence="5" key="1">
    <citation type="submission" date="2024-07" db="EMBL/GenBank/DDBJ databases">
        <title>Two chromosome-level genome assemblies of Korean endemic species Abeliophyllum distichum and Forsythia ovata (Oleaceae).</title>
        <authorList>
            <person name="Jang H."/>
        </authorList>
    </citation>
    <scope>NUCLEOTIDE SEQUENCE [LARGE SCALE GENOMIC DNA]</scope>
</reference>
<feature type="region of interest" description="Disordered" evidence="2">
    <location>
        <begin position="106"/>
        <end position="132"/>
    </location>
</feature>
<evidence type="ECO:0000313" key="4">
    <source>
        <dbReference type="EMBL" id="KAL2524667.1"/>
    </source>
</evidence>
<sequence length="165" mass="18918">MGWNGRGDLRFLALVASHWDIFFLSTHFTPFFPFNNRAAYLSSWDKIQYGNTTVKEMDRFSLYEKALNTWAKWVDSHVDPKKTKVFLSGCFSRSCQHAPYKCHELPEPNTTTDKSRGSSSRRVSTRESTKSNVQTSVFAQHYYLVTARIDGHPASAGRGVDCTHW</sequence>
<dbReference type="AlphaFoldDB" id="A0ABD1UHZ5"/>
<gene>
    <name evidence="4" type="ORF">Adt_09721</name>
</gene>
<accession>A0ABD1UHZ5</accession>
<dbReference type="Pfam" id="PF13839">
    <property type="entry name" value="PC-Esterase"/>
    <property type="match status" value="1"/>
</dbReference>
<evidence type="ECO:0000256" key="2">
    <source>
        <dbReference type="SAM" id="MobiDB-lite"/>
    </source>
</evidence>
<dbReference type="Proteomes" id="UP001604336">
    <property type="component" value="Unassembled WGS sequence"/>
</dbReference>
<dbReference type="PANTHER" id="PTHR32285">
    <property type="entry name" value="PROTEIN TRICHOME BIREFRINGENCE-LIKE 9-RELATED"/>
    <property type="match status" value="1"/>
</dbReference>
<evidence type="ECO:0000259" key="3">
    <source>
        <dbReference type="Pfam" id="PF13839"/>
    </source>
</evidence>
<organism evidence="4 5">
    <name type="scientific">Abeliophyllum distichum</name>
    <dbReference type="NCBI Taxonomy" id="126358"/>
    <lineage>
        <taxon>Eukaryota</taxon>
        <taxon>Viridiplantae</taxon>
        <taxon>Streptophyta</taxon>
        <taxon>Embryophyta</taxon>
        <taxon>Tracheophyta</taxon>
        <taxon>Spermatophyta</taxon>
        <taxon>Magnoliopsida</taxon>
        <taxon>eudicotyledons</taxon>
        <taxon>Gunneridae</taxon>
        <taxon>Pentapetalae</taxon>
        <taxon>asterids</taxon>
        <taxon>lamiids</taxon>
        <taxon>Lamiales</taxon>
        <taxon>Oleaceae</taxon>
        <taxon>Forsythieae</taxon>
        <taxon>Abeliophyllum</taxon>
    </lineage>
</organism>
<name>A0ABD1UHZ5_9LAMI</name>
<comment type="caution">
    <text evidence="4">The sequence shown here is derived from an EMBL/GenBank/DDBJ whole genome shotgun (WGS) entry which is preliminary data.</text>
</comment>